<evidence type="ECO:0000313" key="5">
    <source>
        <dbReference type="Proteomes" id="UP000483820"/>
    </source>
</evidence>
<feature type="transmembrane region" description="Helical" evidence="1">
    <location>
        <begin position="29"/>
        <end position="49"/>
    </location>
</feature>
<feature type="domain" description="Acyltransferase 3" evidence="2">
    <location>
        <begin position="649"/>
        <end position="852"/>
    </location>
</feature>
<dbReference type="InterPro" id="IPR050879">
    <property type="entry name" value="Acyltransferase_3"/>
</dbReference>
<dbReference type="Pfam" id="PF19040">
    <property type="entry name" value="SGNH"/>
    <property type="match status" value="2"/>
</dbReference>
<evidence type="ECO:0000313" key="4">
    <source>
        <dbReference type="EMBL" id="KAF1750686.1"/>
    </source>
</evidence>
<dbReference type="GeneID" id="9826735"/>
<feature type="domain" description="SGNH" evidence="3">
    <location>
        <begin position="942"/>
        <end position="1019"/>
    </location>
</feature>
<feature type="transmembrane region" description="Helical" evidence="1">
    <location>
        <begin position="655"/>
        <end position="677"/>
    </location>
</feature>
<dbReference type="GO" id="GO:0016020">
    <property type="term" value="C:membrane"/>
    <property type="evidence" value="ECO:0007669"/>
    <property type="project" value="TreeGrafter"/>
</dbReference>
<feature type="transmembrane region" description="Helical" evidence="1">
    <location>
        <begin position="684"/>
        <end position="704"/>
    </location>
</feature>
<dbReference type="Pfam" id="PF01757">
    <property type="entry name" value="Acyl_transf_3"/>
    <property type="match status" value="2"/>
</dbReference>
<feature type="transmembrane region" description="Helical" evidence="1">
    <location>
        <begin position="137"/>
        <end position="157"/>
    </location>
</feature>
<feature type="transmembrane region" description="Helical" evidence="1">
    <location>
        <begin position="70"/>
        <end position="89"/>
    </location>
</feature>
<feature type="transmembrane region" description="Helical" evidence="1">
    <location>
        <begin position="7"/>
        <end position="23"/>
    </location>
</feature>
<dbReference type="EMBL" id="WUAV01000005">
    <property type="protein sequence ID" value="KAF1750686.1"/>
    <property type="molecule type" value="Genomic_DNA"/>
</dbReference>
<dbReference type="InterPro" id="IPR043968">
    <property type="entry name" value="SGNH"/>
</dbReference>
<dbReference type="InterPro" id="IPR002656">
    <property type="entry name" value="Acyl_transf_3_dom"/>
</dbReference>
<name>A0A6A5G774_CAERE</name>
<feature type="transmembrane region" description="Helical" evidence="1">
    <location>
        <begin position="164"/>
        <end position="184"/>
    </location>
</feature>
<feature type="domain" description="Acyltransferase 3" evidence="2">
    <location>
        <begin position="4"/>
        <end position="332"/>
    </location>
</feature>
<evidence type="ECO:0000259" key="2">
    <source>
        <dbReference type="Pfam" id="PF01757"/>
    </source>
</evidence>
<dbReference type="CTD" id="9826735"/>
<evidence type="ECO:0000259" key="3">
    <source>
        <dbReference type="Pfam" id="PF19040"/>
    </source>
</evidence>
<feature type="transmembrane region" description="Helical" evidence="1">
    <location>
        <begin position="808"/>
        <end position="831"/>
    </location>
</feature>
<comment type="caution">
    <text evidence="4">The sequence shown here is derived from an EMBL/GenBank/DDBJ whole genome shotgun (WGS) entry which is preliminary data.</text>
</comment>
<sequence>MRQDIQCLRGIAIILVFLFHLFPTLFVNGFLGVDIFFVISGYLMAKNLTRNELKTLNDFAQFYYRRFRRILPLYYFIVFIIVVMVHLYLGDYLWDNNNRYSLASLFLVTNQLVIHDQEDYFSEFQASATSVNAFLHLWSLSVEMQFYLLVPFIFFGLQHLKHDYLKFIASCLITIFGFIAFAMILPKFAFNFMFLRLWQFSAGFIAFFWSKTKTNLRDNLKIKREATESIFKFPFTEDDLLTISLTVLAICFLPNELNVLYFRPIVTMATAAVIICESQNNMMLSSNLLGYIGDISYVLYLVHWPMIAIFAPYSPQTYIFLTVTTFLSSIILHHIFEQKYLKMDWKTLVRFLFVLIMGNVFLQSSVRGDITFWNMTYTDDVQNIMISNKAQIPWSWLSEEKRDECVEEPIGEDIEKHKVFGYGSCVRGNGNLSIMLIGNSYVLSFRNPLREQFGLNYSTFRYSSLSEGYGIYADTVASRLSLEIARRQVARYKPDVLFIFARYSPSIRDPIRENDDYIQQMNENIKFYEKLVKKIYILGSHPLYKMNFLSIFLQNVQHRPDDMESLHMNRREADKVMINVKKRFKMIKCSKCQFFDVSHLFVEDNKYLMFDRDQMLSYVDNTLHLTHAGLKVTEPELKRVAKEVQATATSVHAFLHLWSLSVEMQFYLLVPFIFFGLQLLKQDYLKLIASCLITIFGFIAFAMILPKFAFNFMFLRLWQFSAGFVALFWSRIEKSIRDNPENKKEATESIYKLPFIKDDLLTVSLTILAICFLPSELNVLYLRPIVTMATAAVIICESQNNTMLSSNTLGYIGDISYVLYLVHWPMIVIFAPYSPQTYIFLTVTTFLSSIILHHIFEQKYLKMDWKTLVPFLFVLIMGNVVLQSSVRRDSTFWNMTYTEDVQNIMISNKAQIPASWLTEEKRDECVEEPIGENIEKYKHRPDDIESLHMNRREADKMMINVKKRFKMIKCSKCQFFDVTHLFVEDNKYLMFDRDQMLSYVDNTLHLTHSGLKVTEPELKRVAKEVMDTV</sequence>
<evidence type="ECO:0008006" key="6">
    <source>
        <dbReference type="Google" id="ProtNLM"/>
    </source>
</evidence>
<feature type="transmembrane region" description="Helical" evidence="1">
    <location>
        <begin position="750"/>
        <end position="773"/>
    </location>
</feature>
<organism evidence="4 5">
    <name type="scientific">Caenorhabditis remanei</name>
    <name type="common">Caenorhabditis vulgaris</name>
    <dbReference type="NCBI Taxonomy" id="31234"/>
    <lineage>
        <taxon>Eukaryota</taxon>
        <taxon>Metazoa</taxon>
        <taxon>Ecdysozoa</taxon>
        <taxon>Nematoda</taxon>
        <taxon>Chromadorea</taxon>
        <taxon>Rhabditida</taxon>
        <taxon>Rhabditina</taxon>
        <taxon>Rhabditomorpha</taxon>
        <taxon>Rhabditoidea</taxon>
        <taxon>Rhabditidae</taxon>
        <taxon>Peloderinae</taxon>
        <taxon>Caenorhabditis</taxon>
    </lineage>
</organism>
<dbReference type="KEGG" id="crq:GCK72_017237"/>
<keyword evidence="1" id="KW-0812">Transmembrane</keyword>
<feature type="transmembrane region" description="Helical" evidence="1">
    <location>
        <begin position="230"/>
        <end position="253"/>
    </location>
</feature>
<feature type="transmembrane region" description="Helical" evidence="1">
    <location>
        <begin position="288"/>
        <end position="311"/>
    </location>
</feature>
<evidence type="ECO:0000256" key="1">
    <source>
        <dbReference type="SAM" id="Phobius"/>
    </source>
</evidence>
<proteinExistence type="predicted"/>
<dbReference type="Proteomes" id="UP000483820">
    <property type="component" value="Chromosome V"/>
</dbReference>
<dbReference type="AlphaFoldDB" id="A0A6A5G774"/>
<dbReference type="PANTHER" id="PTHR23028:SF65">
    <property type="entry name" value="ACYLTRANSFERASE"/>
    <property type="match status" value="1"/>
</dbReference>
<dbReference type="GO" id="GO:0000271">
    <property type="term" value="P:polysaccharide biosynthetic process"/>
    <property type="evidence" value="ECO:0007669"/>
    <property type="project" value="TreeGrafter"/>
</dbReference>
<dbReference type="RefSeq" id="XP_053580879.1">
    <property type="nucleotide sequence ID" value="XM_053731966.1"/>
</dbReference>
<feature type="transmembrane region" description="Helical" evidence="1">
    <location>
        <begin position="317"/>
        <end position="336"/>
    </location>
</feature>
<dbReference type="PANTHER" id="PTHR23028">
    <property type="entry name" value="ACETYLTRANSFERASE"/>
    <property type="match status" value="1"/>
</dbReference>
<feature type="transmembrane region" description="Helical" evidence="1">
    <location>
        <begin position="868"/>
        <end position="886"/>
    </location>
</feature>
<keyword evidence="1" id="KW-1133">Transmembrane helix</keyword>
<gene>
    <name evidence="4" type="ORF">GCK72_017237</name>
</gene>
<keyword evidence="1" id="KW-0472">Membrane</keyword>
<feature type="domain" description="SGNH" evidence="3">
    <location>
        <begin position="422"/>
        <end position="638"/>
    </location>
</feature>
<reference evidence="4 5" key="1">
    <citation type="submission" date="2019-12" db="EMBL/GenBank/DDBJ databases">
        <title>Chromosome-level assembly of the Caenorhabditis remanei genome.</title>
        <authorList>
            <person name="Teterina A.A."/>
            <person name="Willis J.H."/>
            <person name="Phillips P.C."/>
        </authorList>
    </citation>
    <scope>NUCLEOTIDE SEQUENCE [LARGE SCALE GENOMIC DNA]</scope>
    <source>
        <strain evidence="4 5">PX506</strain>
        <tissue evidence="4">Whole organism</tissue>
    </source>
</reference>
<protein>
    <recommendedName>
        <fullName evidence="6">Acyl_transf_3 domain-containing protein</fullName>
    </recommendedName>
</protein>
<feature type="transmembrane region" description="Helical" evidence="1">
    <location>
        <begin position="837"/>
        <end position="856"/>
    </location>
</feature>
<accession>A0A6A5G774</accession>
<dbReference type="GO" id="GO:0016747">
    <property type="term" value="F:acyltransferase activity, transferring groups other than amino-acyl groups"/>
    <property type="evidence" value="ECO:0007669"/>
    <property type="project" value="InterPro"/>
</dbReference>
<feature type="transmembrane region" description="Helical" evidence="1">
    <location>
        <begin position="348"/>
        <end position="366"/>
    </location>
</feature>